<evidence type="ECO:0000313" key="6">
    <source>
        <dbReference type="EMBL" id="TVY02132.1"/>
    </source>
</evidence>
<evidence type="ECO:0000313" key="7">
    <source>
        <dbReference type="Proteomes" id="UP000316330"/>
    </source>
</evidence>
<reference evidence="6 7" key="1">
    <citation type="submission" date="2019-07" db="EMBL/GenBank/DDBJ databases">
        <authorList>
            <person name="Kim J."/>
        </authorList>
    </citation>
    <scope>NUCLEOTIDE SEQUENCE [LARGE SCALE GENOMIC DNA]</scope>
    <source>
        <strain evidence="6 7">G13</strain>
    </source>
</reference>
<dbReference type="EMBL" id="VNJJ01000003">
    <property type="protein sequence ID" value="TVY02132.1"/>
    <property type="molecule type" value="Genomic_DNA"/>
</dbReference>
<evidence type="ECO:0000256" key="1">
    <source>
        <dbReference type="ARBA" id="ARBA00004141"/>
    </source>
</evidence>
<accession>A0A559JQH0</accession>
<dbReference type="OrthoDB" id="2455901at2"/>
<sequence length="132" mass="14214">MKWVSRILQGLLVLDFLFAGATKIFSSADQIKEMFTDNLGTPAALIYTVGAFEALAALVLLAGYRSQKAAVVSIAVMLVILIGATVTNLVAGLVGEAMVPFVVLIFVAILMYLKRDALKSFRMLRGMNSISK</sequence>
<dbReference type="GO" id="GO:0016020">
    <property type="term" value="C:membrane"/>
    <property type="evidence" value="ECO:0007669"/>
    <property type="project" value="UniProtKB-SubCell"/>
</dbReference>
<proteinExistence type="predicted"/>
<protein>
    <submittedName>
        <fullName evidence="6">DoxX family membrane protein</fullName>
    </submittedName>
</protein>
<evidence type="ECO:0000256" key="3">
    <source>
        <dbReference type="ARBA" id="ARBA00022989"/>
    </source>
</evidence>
<evidence type="ECO:0000256" key="5">
    <source>
        <dbReference type="SAM" id="Phobius"/>
    </source>
</evidence>
<keyword evidence="2 5" id="KW-0812">Transmembrane</keyword>
<dbReference type="InterPro" id="IPR032808">
    <property type="entry name" value="DoxX"/>
</dbReference>
<evidence type="ECO:0000256" key="2">
    <source>
        <dbReference type="ARBA" id="ARBA00022692"/>
    </source>
</evidence>
<dbReference type="Proteomes" id="UP000316330">
    <property type="component" value="Unassembled WGS sequence"/>
</dbReference>
<dbReference type="Pfam" id="PF13564">
    <property type="entry name" value="DoxX_2"/>
    <property type="match status" value="1"/>
</dbReference>
<dbReference type="AlphaFoldDB" id="A0A559JQH0"/>
<keyword evidence="4 5" id="KW-0472">Membrane</keyword>
<feature type="transmembrane region" description="Helical" evidence="5">
    <location>
        <begin position="69"/>
        <end position="91"/>
    </location>
</feature>
<gene>
    <name evidence="6" type="ORF">FPZ45_06735</name>
</gene>
<keyword evidence="3 5" id="KW-1133">Transmembrane helix</keyword>
<name>A0A559JQH0_9BACL</name>
<comment type="subcellular location">
    <subcellularLocation>
        <location evidence="1">Membrane</location>
        <topology evidence="1">Multi-pass membrane protein</topology>
    </subcellularLocation>
</comment>
<dbReference type="RefSeq" id="WP_144699720.1">
    <property type="nucleotide sequence ID" value="NZ_VNJJ01000003.1"/>
</dbReference>
<feature type="transmembrane region" description="Helical" evidence="5">
    <location>
        <begin position="97"/>
        <end position="113"/>
    </location>
</feature>
<evidence type="ECO:0000256" key="4">
    <source>
        <dbReference type="ARBA" id="ARBA00023136"/>
    </source>
</evidence>
<keyword evidence="7" id="KW-1185">Reference proteome</keyword>
<comment type="caution">
    <text evidence="6">The sequence shown here is derived from an EMBL/GenBank/DDBJ whole genome shotgun (WGS) entry which is preliminary data.</text>
</comment>
<feature type="transmembrane region" description="Helical" evidence="5">
    <location>
        <begin position="42"/>
        <end position="62"/>
    </location>
</feature>
<organism evidence="6 7">
    <name type="scientific">Cohnella terricola</name>
    <dbReference type="NCBI Taxonomy" id="1289167"/>
    <lineage>
        <taxon>Bacteria</taxon>
        <taxon>Bacillati</taxon>
        <taxon>Bacillota</taxon>
        <taxon>Bacilli</taxon>
        <taxon>Bacillales</taxon>
        <taxon>Paenibacillaceae</taxon>
        <taxon>Cohnella</taxon>
    </lineage>
</organism>